<dbReference type="PANTHER" id="PTHR37539:SF1">
    <property type="entry name" value="ER-BOUND OXYGENASE MPAB_MPAB'_RUBBER OXYGENASE CATALYTIC DOMAIN-CONTAINING PROTEIN"/>
    <property type="match status" value="1"/>
</dbReference>
<sequence length="408" mass="44979">MTQTLPSAAPEALNRPVPTRYRSATAWAERAAAPLRLTAGPGARPTPAEVEALKAGLLRRDEPAAALVRAMRVDRSVSMKQIRAALDDGITADSPAPLKEFFEPLRERPDWVRDDLLERGARACRRLGVDGLRVLGLGSLLGGYRTGAALEPLVRTGRLTGEEGQRRLNETTAWWLAITAPGGLEPGAEGWNLSVHVRIMHAFVNDQLEQAPDWDWDFRGVPINQYDQASTLGVFSTSFLLHARLFGHYVSRRDSKAIMHLWSYVGWLMGVDDAWLPRTERIGRRLLYQFLAGDPAPDENSLLLADSLLSSIDAGEGSALTKRFERERTLSMATGLLGPGAMRDLGLPMRLPWFTGWRFLVNLPLSQVLARVPGTDELTVRRGNASIERECRRIFGDDGPSAHGVAPL</sequence>
<proteinExistence type="predicted"/>
<organism evidence="2 3">
    <name type="scientific">Nocardioides daedukensis</name>
    <dbReference type="NCBI Taxonomy" id="634462"/>
    <lineage>
        <taxon>Bacteria</taxon>
        <taxon>Bacillati</taxon>
        <taxon>Actinomycetota</taxon>
        <taxon>Actinomycetes</taxon>
        <taxon>Propionibacteriales</taxon>
        <taxon>Nocardioidaceae</taxon>
        <taxon>Nocardioides</taxon>
    </lineage>
</organism>
<comment type="caution">
    <text evidence="2">The sequence shown here is derived from an EMBL/GenBank/DDBJ whole genome shotgun (WGS) entry which is preliminary data.</text>
</comment>
<dbReference type="RefSeq" id="WP_179503234.1">
    <property type="nucleotide sequence ID" value="NZ_JACCAA010000001.1"/>
</dbReference>
<dbReference type="InterPro" id="IPR037473">
    <property type="entry name" value="Lcp-like"/>
</dbReference>
<dbReference type="GO" id="GO:0016491">
    <property type="term" value="F:oxidoreductase activity"/>
    <property type="evidence" value="ECO:0007669"/>
    <property type="project" value="InterPro"/>
</dbReference>
<dbReference type="EMBL" id="JACCAA010000001">
    <property type="protein sequence ID" value="NYG60292.1"/>
    <property type="molecule type" value="Genomic_DNA"/>
</dbReference>
<keyword evidence="3" id="KW-1185">Reference proteome</keyword>
<evidence type="ECO:0000259" key="1">
    <source>
        <dbReference type="Pfam" id="PF09995"/>
    </source>
</evidence>
<dbReference type="Pfam" id="PF09995">
    <property type="entry name" value="MPAB_Lcp_cat"/>
    <property type="match status" value="1"/>
</dbReference>
<dbReference type="Proteomes" id="UP000540656">
    <property type="component" value="Unassembled WGS sequence"/>
</dbReference>
<dbReference type="AlphaFoldDB" id="A0A7Y9S0X3"/>
<gene>
    <name evidence="2" type="ORF">BJ980_003215</name>
</gene>
<accession>A0A7Y9S0X3</accession>
<evidence type="ECO:0000313" key="2">
    <source>
        <dbReference type="EMBL" id="NYG60292.1"/>
    </source>
</evidence>
<feature type="domain" description="ER-bound oxygenase mpaB/mpaB'/Rubber oxygenase catalytic" evidence="1">
    <location>
        <begin position="138"/>
        <end position="353"/>
    </location>
</feature>
<dbReference type="InterPro" id="IPR018713">
    <property type="entry name" value="MPAB/Lcp_cat_dom"/>
</dbReference>
<reference evidence="2 3" key="1">
    <citation type="submission" date="2020-07" db="EMBL/GenBank/DDBJ databases">
        <title>Sequencing the genomes of 1000 actinobacteria strains.</title>
        <authorList>
            <person name="Klenk H.-P."/>
        </authorList>
    </citation>
    <scope>NUCLEOTIDE SEQUENCE [LARGE SCALE GENOMIC DNA]</scope>
    <source>
        <strain evidence="2 3">DSM 23819</strain>
    </source>
</reference>
<evidence type="ECO:0000313" key="3">
    <source>
        <dbReference type="Proteomes" id="UP000540656"/>
    </source>
</evidence>
<dbReference type="PANTHER" id="PTHR37539">
    <property type="entry name" value="SECRETED PROTEIN-RELATED"/>
    <property type="match status" value="1"/>
</dbReference>
<protein>
    <recommendedName>
        <fullName evidence="1">ER-bound oxygenase mpaB/mpaB'/Rubber oxygenase catalytic domain-containing protein</fullName>
    </recommendedName>
</protein>
<name>A0A7Y9S0X3_9ACTN</name>